<evidence type="ECO:0000313" key="6">
    <source>
        <dbReference type="Proteomes" id="UP000532147"/>
    </source>
</evidence>
<dbReference type="CDD" id="cd00761">
    <property type="entry name" value="Glyco_tranf_GTA_type"/>
    <property type="match status" value="1"/>
</dbReference>
<dbReference type="InterPro" id="IPR001173">
    <property type="entry name" value="Glyco_trans_2-like"/>
</dbReference>
<dbReference type="PANTHER" id="PTHR22916:SF51">
    <property type="entry name" value="GLYCOSYLTRANSFERASE EPSH-RELATED"/>
    <property type="match status" value="1"/>
</dbReference>
<keyword evidence="2 5" id="KW-0808">Transferase</keyword>
<dbReference type="Proteomes" id="UP000532147">
    <property type="component" value="Unassembled WGS sequence"/>
</dbReference>
<dbReference type="InterPro" id="IPR029044">
    <property type="entry name" value="Nucleotide-diphossugar_trans"/>
</dbReference>
<gene>
    <name evidence="5" type="ORF">HLH11_09830</name>
</gene>
<dbReference type="GO" id="GO:0016758">
    <property type="term" value="F:hexosyltransferase activity"/>
    <property type="evidence" value="ECO:0007669"/>
    <property type="project" value="UniProtKB-ARBA"/>
</dbReference>
<dbReference type="PANTHER" id="PTHR22916">
    <property type="entry name" value="GLYCOSYLTRANSFERASE"/>
    <property type="match status" value="1"/>
</dbReference>
<feature type="transmembrane region" description="Helical" evidence="3">
    <location>
        <begin position="293"/>
        <end position="314"/>
    </location>
</feature>
<dbReference type="AlphaFoldDB" id="A0A8E4FEC4"/>
<dbReference type="Gene3D" id="3.90.550.10">
    <property type="entry name" value="Spore Coat Polysaccharide Biosynthesis Protein SpsA, Chain A"/>
    <property type="match status" value="1"/>
</dbReference>
<dbReference type="EMBL" id="JABERH010000024">
    <property type="protein sequence ID" value="NNH38939.1"/>
    <property type="molecule type" value="Genomic_DNA"/>
</dbReference>
<keyword evidence="3" id="KW-0472">Membrane</keyword>
<evidence type="ECO:0000256" key="1">
    <source>
        <dbReference type="ARBA" id="ARBA00022676"/>
    </source>
</evidence>
<evidence type="ECO:0000259" key="4">
    <source>
        <dbReference type="Pfam" id="PF00535"/>
    </source>
</evidence>
<proteinExistence type="predicted"/>
<accession>A0A8E4FEC4</accession>
<keyword evidence="3" id="KW-0812">Transmembrane</keyword>
<protein>
    <submittedName>
        <fullName evidence="5">Glycosyltransferase family 2 protein</fullName>
    </submittedName>
</protein>
<comment type="caution">
    <text evidence="5">The sequence shown here is derived from an EMBL/GenBank/DDBJ whole genome shotgun (WGS) entry which is preliminary data.</text>
</comment>
<sequence>MLQKKIDIIVPVYNKALFLNNLFNCLKLLPPDIFNIILVDDGSKDDSYEIMKKAISDNALNHFYLYQKCNGGVSSARNYGLNISISEYIWFFDPDDLVDERFFNDIKKIENLKEDIIVFNYSIQDLKNNSIYEQNFDKYGILSKNEFMINFDALLSVNKNMNYVWNKFYKRSYLNDLKFNEKLILGEDRYFNLDVFSGSGNILVLNVYLYKYFIYPGSTLSQSLSLFKIDNIYIVNQYNIRKLNFTREICKAHIIDQIKVRTIFGENNLYEFYKKEHAKFKIKVVPFYSIQDLILFILVFTRLNVFCYKIFFYLKKFNRNLFLNK</sequence>
<evidence type="ECO:0000256" key="2">
    <source>
        <dbReference type="ARBA" id="ARBA00022679"/>
    </source>
</evidence>
<keyword evidence="1" id="KW-0328">Glycosyltransferase</keyword>
<name>A0A8E4FEC4_9GAMM</name>
<dbReference type="SUPFAM" id="SSF53448">
    <property type="entry name" value="Nucleotide-diphospho-sugar transferases"/>
    <property type="match status" value="1"/>
</dbReference>
<dbReference type="Pfam" id="PF00535">
    <property type="entry name" value="Glycos_transf_2"/>
    <property type="match status" value="1"/>
</dbReference>
<dbReference type="RefSeq" id="WP_171534650.1">
    <property type="nucleotide sequence ID" value="NZ_JABERH010000024.1"/>
</dbReference>
<organism evidence="5 6">
    <name type="scientific">Acinetobacter terrae</name>
    <dbReference type="NCBI Taxonomy" id="2731247"/>
    <lineage>
        <taxon>Bacteria</taxon>
        <taxon>Pseudomonadati</taxon>
        <taxon>Pseudomonadota</taxon>
        <taxon>Gammaproteobacteria</taxon>
        <taxon>Moraxellales</taxon>
        <taxon>Moraxellaceae</taxon>
        <taxon>Acinetobacter</taxon>
        <taxon>Acinetobacter Taxon 24</taxon>
    </lineage>
</organism>
<evidence type="ECO:0000313" key="5">
    <source>
        <dbReference type="EMBL" id="NNH38939.1"/>
    </source>
</evidence>
<reference evidence="5 6" key="1">
    <citation type="submission" date="2020-04" db="EMBL/GenBank/DDBJ databases">
        <title>Acinetobacter Taxon 24.</title>
        <authorList>
            <person name="Nemec A."/>
            <person name="Radolfova-Krizova L."/>
            <person name="Higgins P.G."/>
            <person name="Spanelova P."/>
        </authorList>
    </citation>
    <scope>NUCLEOTIDE SEQUENCE [LARGE SCALE GENOMIC DNA]</scope>
    <source>
        <strain evidence="5 6">ANC 4280</strain>
    </source>
</reference>
<feature type="domain" description="Glycosyltransferase 2-like" evidence="4">
    <location>
        <begin position="8"/>
        <end position="173"/>
    </location>
</feature>
<evidence type="ECO:0000256" key="3">
    <source>
        <dbReference type="SAM" id="Phobius"/>
    </source>
</evidence>
<keyword evidence="3" id="KW-1133">Transmembrane helix</keyword>